<keyword evidence="9" id="KW-0732">Signal</keyword>
<reference evidence="10 11" key="1">
    <citation type="submission" date="2014-04" db="EMBL/GenBank/DDBJ databases">
        <authorList>
            <person name="Sears C."/>
            <person name="Carroll K."/>
            <person name="Sack B.R."/>
            <person name="Qadri F."/>
            <person name="Myers L.L."/>
            <person name="Chung G.-T."/>
            <person name="Escheverria P."/>
            <person name="Fraser C.M."/>
            <person name="Sadzewicz L."/>
            <person name="Shefchek K.A."/>
            <person name="Tallon L."/>
            <person name="Das S.P."/>
            <person name="Daugherty S."/>
            <person name="Mongodin E.F."/>
        </authorList>
    </citation>
    <scope>NUCLEOTIDE SEQUENCE [LARGE SCALE GENOMIC DNA]</scope>
    <source>
        <strain evidence="10 11">3978 T3 ii</strain>
    </source>
</reference>
<dbReference type="SUPFAM" id="SSF56954">
    <property type="entry name" value="Outer membrane efflux proteins (OEP)"/>
    <property type="match status" value="1"/>
</dbReference>
<dbReference type="AlphaFoldDB" id="A0A078S7M1"/>
<comment type="similarity">
    <text evidence="2">Belongs to the outer membrane factor (OMF) (TC 1.B.17) family.</text>
</comment>
<evidence type="ECO:0000256" key="8">
    <source>
        <dbReference type="SAM" id="Coils"/>
    </source>
</evidence>
<evidence type="ECO:0000256" key="7">
    <source>
        <dbReference type="ARBA" id="ARBA00023237"/>
    </source>
</evidence>
<comment type="subcellular location">
    <subcellularLocation>
        <location evidence="1">Cell outer membrane</location>
    </subcellularLocation>
</comment>
<dbReference type="Pfam" id="PF02321">
    <property type="entry name" value="OEP"/>
    <property type="match status" value="2"/>
</dbReference>
<dbReference type="PANTHER" id="PTHR30026">
    <property type="entry name" value="OUTER MEMBRANE PROTEIN TOLC"/>
    <property type="match status" value="1"/>
</dbReference>
<keyword evidence="4" id="KW-1134">Transmembrane beta strand</keyword>
<dbReference type="InterPro" id="IPR051906">
    <property type="entry name" value="TolC-like"/>
</dbReference>
<keyword evidence="6" id="KW-0472">Membrane</keyword>
<accession>A0A078S7M1</accession>
<evidence type="ECO:0000256" key="1">
    <source>
        <dbReference type="ARBA" id="ARBA00004442"/>
    </source>
</evidence>
<dbReference type="GO" id="GO:1990281">
    <property type="term" value="C:efflux pump complex"/>
    <property type="evidence" value="ECO:0007669"/>
    <property type="project" value="TreeGrafter"/>
</dbReference>
<name>A0A078S7M1_BACUN</name>
<evidence type="ECO:0000256" key="2">
    <source>
        <dbReference type="ARBA" id="ARBA00007613"/>
    </source>
</evidence>
<evidence type="ECO:0000256" key="3">
    <source>
        <dbReference type="ARBA" id="ARBA00022448"/>
    </source>
</evidence>
<keyword evidence="5" id="KW-0812">Transmembrane</keyword>
<comment type="caution">
    <text evidence="10">The sequence shown here is derived from an EMBL/GenBank/DDBJ whole genome shotgun (WGS) entry which is preliminary data.</text>
</comment>
<dbReference type="Gene3D" id="1.20.1600.10">
    <property type="entry name" value="Outer membrane efflux proteins (OEP)"/>
    <property type="match status" value="1"/>
</dbReference>
<dbReference type="Proteomes" id="UP000028013">
    <property type="component" value="Unassembled WGS sequence"/>
</dbReference>
<dbReference type="GO" id="GO:0009279">
    <property type="term" value="C:cell outer membrane"/>
    <property type="evidence" value="ECO:0007669"/>
    <property type="project" value="UniProtKB-SubCell"/>
</dbReference>
<dbReference type="EMBL" id="JNHN01000097">
    <property type="protein sequence ID" value="KDS56599.1"/>
    <property type="molecule type" value="Genomic_DNA"/>
</dbReference>
<keyword evidence="7" id="KW-0998">Cell outer membrane</keyword>
<dbReference type="GO" id="GO:0015288">
    <property type="term" value="F:porin activity"/>
    <property type="evidence" value="ECO:0007669"/>
    <property type="project" value="TreeGrafter"/>
</dbReference>
<feature type="chain" id="PRO_5001745407" evidence="9">
    <location>
        <begin position="21"/>
        <end position="441"/>
    </location>
</feature>
<proteinExistence type="inferred from homology"/>
<feature type="signal peptide" evidence="9">
    <location>
        <begin position="1"/>
        <end position="20"/>
    </location>
</feature>
<dbReference type="GO" id="GO:0015562">
    <property type="term" value="F:efflux transmembrane transporter activity"/>
    <property type="evidence" value="ECO:0007669"/>
    <property type="project" value="InterPro"/>
</dbReference>
<gene>
    <name evidence="10" type="ORF">M094_4082</name>
</gene>
<organism evidence="10 11">
    <name type="scientific">Bacteroides uniformis str. 3978 T3 ii</name>
    <dbReference type="NCBI Taxonomy" id="1339349"/>
    <lineage>
        <taxon>Bacteria</taxon>
        <taxon>Pseudomonadati</taxon>
        <taxon>Bacteroidota</taxon>
        <taxon>Bacteroidia</taxon>
        <taxon>Bacteroidales</taxon>
        <taxon>Bacteroidaceae</taxon>
        <taxon>Bacteroides</taxon>
    </lineage>
</organism>
<dbReference type="InterPro" id="IPR003423">
    <property type="entry name" value="OMP_efflux"/>
</dbReference>
<dbReference type="PANTHER" id="PTHR30026:SF20">
    <property type="entry name" value="OUTER MEMBRANE PROTEIN TOLC"/>
    <property type="match status" value="1"/>
</dbReference>
<evidence type="ECO:0000313" key="11">
    <source>
        <dbReference type="Proteomes" id="UP000028013"/>
    </source>
</evidence>
<evidence type="ECO:0000256" key="4">
    <source>
        <dbReference type="ARBA" id="ARBA00022452"/>
    </source>
</evidence>
<keyword evidence="3" id="KW-0813">Transport</keyword>
<keyword evidence="8" id="KW-0175">Coiled coil</keyword>
<feature type="coiled-coil region" evidence="8">
    <location>
        <begin position="326"/>
        <end position="421"/>
    </location>
</feature>
<evidence type="ECO:0000256" key="6">
    <source>
        <dbReference type="ARBA" id="ARBA00023136"/>
    </source>
</evidence>
<dbReference type="PATRIC" id="fig|1339349.3.peg.886"/>
<evidence type="ECO:0000256" key="5">
    <source>
        <dbReference type="ARBA" id="ARBA00022692"/>
    </source>
</evidence>
<evidence type="ECO:0000313" key="10">
    <source>
        <dbReference type="EMBL" id="KDS56599.1"/>
    </source>
</evidence>
<protein>
    <submittedName>
        <fullName evidence="10">Outer membrane efflux family protein</fullName>
    </submittedName>
</protein>
<evidence type="ECO:0000256" key="9">
    <source>
        <dbReference type="SAM" id="SignalP"/>
    </source>
</evidence>
<sequence>MKRIVLIFIATACTALGLYAQPAPTYTLKSCLEQGLLNNYSLRIVRNEEQVSKNNATLGNAGYLPTLGLSAGYKGTIDNTETKARATGETTKDNGVFDQTLDAGINLNWTIFDGFNITANYQRLKELERQGETNTRIAIEDLIANIAAEYYNYVQQKIRLKNFRYAVSLSKERLRIVEERYHIGNFSRLDYQQAKVDFNADSAQYMKQQELLHTSRIQLNELMANKDVDQPFIIQDSLINVTASLNFEELWNATLTINASLLRAEQNNTLARLDYKKVCSRDYPYVKMNGGYGYTLNKYDISANSRRSNLGLNFGVTVGFNLFDGNRRRERKNARIAVQNARLEREQLEQALRADLSNLWQAYQNNLQMLNLERQNLVAAKENHEIAMERYMLGNLSGIEMREAQKSLLDAEERILSAEYDTKLCEISLLQISGKVARYME</sequence>
<dbReference type="RefSeq" id="WP_022402284.1">
    <property type="nucleotide sequence ID" value="NZ_JNHN01000097.1"/>
</dbReference>